<organism evidence="3">
    <name type="scientific">bioreactor metagenome</name>
    <dbReference type="NCBI Taxonomy" id="1076179"/>
    <lineage>
        <taxon>unclassified sequences</taxon>
        <taxon>metagenomes</taxon>
        <taxon>ecological metagenomes</taxon>
    </lineage>
</organism>
<sequence length="313" mass="34772">MEKTQFVENITESTPVHSLFLIKRADLRSKRGEQFAHLTLADKTGIIEAKIYGDKAAELPRIIQIGRVYPITGTGRANQNGEIHIFSDSPETVKGIQAGPLTLTPGQESAFVYTPAHLNANALEIQKIIGSIKNIDLKLFVACCLDARFYECPAAIRRHHEYTGGLCEHSLETVKIALSLIDIIPRTDINRDMVIAGAVLHDIGKIFCFDKIGYGYVPNDTYNLIEHITMGIMHIDEYKNLISADQLLQLRHIIQSHHGSYGDVIPLTAEAWLVHEADSGSSLLRSIVDDLAETPAGQKKKGLRSEKFLWHAV</sequence>
<dbReference type="InterPro" id="IPR006675">
    <property type="entry name" value="HDIG_dom"/>
</dbReference>
<dbReference type="Pfam" id="PF01966">
    <property type="entry name" value="HD"/>
    <property type="match status" value="1"/>
</dbReference>
<dbReference type="GO" id="GO:0016787">
    <property type="term" value="F:hydrolase activity"/>
    <property type="evidence" value="ECO:0007669"/>
    <property type="project" value="UniProtKB-KW"/>
</dbReference>
<evidence type="ECO:0000313" key="3">
    <source>
        <dbReference type="EMBL" id="MPL89298.1"/>
    </source>
</evidence>
<dbReference type="InterPro" id="IPR012340">
    <property type="entry name" value="NA-bd_OB-fold"/>
</dbReference>
<proteinExistence type="predicted"/>
<dbReference type="NCBIfam" id="TIGR00277">
    <property type="entry name" value="HDIG"/>
    <property type="match status" value="1"/>
</dbReference>
<dbReference type="Gene3D" id="1.10.3210.10">
    <property type="entry name" value="Hypothetical protein af1432"/>
    <property type="match status" value="1"/>
</dbReference>
<gene>
    <name evidence="3" type="primary">yhaM_3</name>
    <name evidence="3" type="ORF">SDC9_35332</name>
</gene>
<dbReference type="EMBL" id="VSSQ01000277">
    <property type="protein sequence ID" value="MPL89298.1"/>
    <property type="molecule type" value="Genomic_DNA"/>
</dbReference>
<protein>
    <submittedName>
        <fullName evidence="3">3'-5' exoribonuclease YhaM</fullName>
        <ecNumber evidence="3">3.1.-.-</ecNumber>
    </submittedName>
</protein>
<dbReference type="SUPFAM" id="SSF109604">
    <property type="entry name" value="HD-domain/PDEase-like"/>
    <property type="match status" value="1"/>
</dbReference>
<dbReference type="SMART" id="SM00471">
    <property type="entry name" value="HDc"/>
    <property type="match status" value="1"/>
</dbReference>
<dbReference type="Gene3D" id="2.40.50.140">
    <property type="entry name" value="Nucleic acid-binding proteins"/>
    <property type="match status" value="1"/>
</dbReference>
<dbReference type="PANTHER" id="PTHR37294:SF1">
    <property type="entry name" value="3'-5' EXORIBONUCLEASE YHAM"/>
    <property type="match status" value="1"/>
</dbReference>
<dbReference type="InterPro" id="IPR003607">
    <property type="entry name" value="HD/PDEase_dom"/>
</dbReference>
<accession>A0A644VD96</accession>
<dbReference type="CDD" id="cd00077">
    <property type="entry name" value="HDc"/>
    <property type="match status" value="1"/>
</dbReference>
<comment type="caution">
    <text evidence="3">The sequence shown here is derived from an EMBL/GenBank/DDBJ whole genome shotgun (WGS) entry which is preliminary data.</text>
</comment>
<dbReference type="PANTHER" id="PTHR37294">
    <property type="entry name" value="3'-5' EXORIBONUCLEASE YHAM"/>
    <property type="match status" value="1"/>
</dbReference>
<dbReference type="InterPro" id="IPR050798">
    <property type="entry name" value="YhaM_exoribonuc/phosphodiest"/>
</dbReference>
<dbReference type="GO" id="GO:0031125">
    <property type="term" value="P:rRNA 3'-end processing"/>
    <property type="evidence" value="ECO:0007669"/>
    <property type="project" value="TreeGrafter"/>
</dbReference>
<evidence type="ECO:0000259" key="2">
    <source>
        <dbReference type="SMART" id="SM00471"/>
    </source>
</evidence>
<dbReference type="AlphaFoldDB" id="A0A644VD96"/>
<reference evidence="3" key="1">
    <citation type="submission" date="2019-08" db="EMBL/GenBank/DDBJ databases">
        <authorList>
            <person name="Kucharzyk K."/>
            <person name="Murdoch R.W."/>
            <person name="Higgins S."/>
            <person name="Loffler F."/>
        </authorList>
    </citation>
    <scope>NUCLEOTIDE SEQUENCE</scope>
</reference>
<name>A0A644VD96_9ZZZZ</name>
<evidence type="ECO:0000256" key="1">
    <source>
        <dbReference type="ARBA" id="ARBA00022801"/>
    </source>
</evidence>
<dbReference type="InterPro" id="IPR006674">
    <property type="entry name" value="HD_domain"/>
</dbReference>
<keyword evidence="1 3" id="KW-0378">Hydrolase</keyword>
<feature type="domain" description="HD/PDEase" evidence="2">
    <location>
        <begin position="162"/>
        <end position="292"/>
    </location>
</feature>
<dbReference type="EC" id="3.1.-.-" evidence="3"/>